<keyword evidence="2 3" id="KW-0378">Hydrolase</keyword>
<evidence type="ECO:0000313" key="3">
    <source>
        <dbReference type="EMBL" id="PXF49681.1"/>
    </source>
</evidence>
<organism evidence="3 4">
    <name type="scientific">Gracilariopsis chorda</name>
    <dbReference type="NCBI Taxonomy" id="448386"/>
    <lineage>
        <taxon>Eukaryota</taxon>
        <taxon>Rhodophyta</taxon>
        <taxon>Florideophyceae</taxon>
        <taxon>Rhodymeniophycidae</taxon>
        <taxon>Gracilariales</taxon>
        <taxon>Gracilariaceae</taxon>
        <taxon>Gracilariopsis</taxon>
    </lineage>
</organism>
<protein>
    <submittedName>
        <fullName evidence="3">Haloacid dehalogenase-like hydrolase domain-containing protein</fullName>
    </submittedName>
</protein>
<dbReference type="AlphaFoldDB" id="A0A2V3J5H9"/>
<proteinExistence type="predicted"/>
<reference evidence="3 4" key="1">
    <citation type="journal article" date="2018" name="Mol. Biol. Evol.">
        <title>Analysis of the draft genome of the red seaweed Gracilariopsis chorda provides insights into genome size evolution in Rhodophyta.</title>
        <authorList>
            <person name="Lee J."/>
            <person name="Yang E.C."/>
            <person name="Graf L."/>
            <person name="Yang J.H."/>
            <person name="Qiu H."/>
            <person name="Zel Zion U."/>
            <person name="Chan C.X."/>
            <person name="Stephens T.G."/>
            <person name="Weber A.P.M."/>
            <person name="Boo G.H."/>
            <person name="Boo S.M."/>
            <person name="Kim K.M."/>
            <person name="Shin Y."/>
            <person name="Jung M."/>
            <person name="Lee S.J."/>
            <person name="Yim H.S."/>
            <person name="Lee J.H."/>
            <person name="Bhattacharya D."/>
            <person name="Yoon H.S."/>
        </authorList>
    </citation>
    <scope>NUCLEOTIDE SEQUENCE [LARGE SCALE GENOMIC DNA]</scope>
    <source>
        <strain evidence="3 4">SKKU-2015</strain>
        <tissue evidence="3">Whole body</tissue>
    </source>
</reference>
<dbReference type="PANTHER" id="PTHR42896">
    <property type="entry name" value="XYLULOSE-1,5-BISPHOSPHATE (XUBP) PHOSPHATASE"/>
    <property type="match status" value="1"/>
</dbReference>
<dbReference type="InterPro" id="IPR036412">
    <property type="entry name" value="HAD-like_sf"/>
</dbReference>
<evidence type="ECO:0000256" key="2">
    <source>
        <dbReference type="ARBA" id="ARBA00022801"/>
    </source>
</evidence>
<dbReference type="Gene3D" id="3.40.50.1000">
    <property type="entry name" value="HAD superfamily/HAD-like"/>
    <property type="match status" value="1"/>
</dbReference>
<dbReference type="GO" id="GO:0016787">
    <property type="term" value="F:hydrolase activity"/>
    <property type="evidence" value="ECO:0007669"/>
    <property type="project" value="UniProtKB-KW"/>
</dbReference>
<evidence type="ECO:0000313" key="4">
    <source>
        <dbReference type="Proteomes" id="UP000247409"/>
    </source>
</evidence>
<dbReference type="InterPro" id="IPR023198">
    <property type="entry name" value="PGP-like_dom2"/>
</dbReference>
<dbReference type="GO" id="GO:0046872">
    <property type="term" value="F:metal ion binding"/>
    <property type="evidence" value="ECO:0007669"/>
    <property type="project" value="UniProtKB-KW"/>
</dbReference>
<dbReference type="PRINTS" id="PR00413">
    <property type="entry name" value="HADHALOGNASE"/>
</dbReference>
<keyword evidence="4" id="KW-1185">Reference proteome</keyword>
<dbReference type="STRING" id="448386.A0A2V3J5H9"/>
<dbReference type="EMBL" id="NBIV01000003">
    <property type="protein sequence ID" value="PXF49681.1"/>
    <property type="molecule type" value="Genomic_DNA"/>
</dbReference>
<dbReference type="OrthoDB" id="40579at2759"/>
<gene>
    <name evidence="3" type="ORF">BWQ96_00559</name>
</gene>
<dbReference type="InterPro" id="IPR023214">
    <property type="entry name" value="HAD_sf"/>
</dbReference>
<dbReference type="InterPro" id="IPR044999">
    <property type="entry name" value="CbbY-like"/>
</dbReference>
<dbReference type="Gene3D" id="1.10.150.240">
    <property type="entry name" value="Putative phosphatase, domain 2"/>
    <property type="match status" value="1"/>
</dbReference>
<dbReference type="SUPFAM" id="SSF56784">
    <property type="entry name" value="HAD-like"/>
    <property type="match status" value="1"/>
</dbReference>
<name>A0A2V3J5H9_9FLOR</name>
<dbReference type="FunFam" id="3.40.50.1000:FF:000036">
    <property type="entry name" value="HAD family hydrolase"/>
    <property type="match status" value="1"/>
</dbReference>
<dbReference type="NCBIfam" id="TIGR01509">
    <property type="entry name" value="HAD-SF-IA-v3"/>
    <property type="match status" value="1"/>
</dbReference>
<evidence type="ECO:0000256" key="1">
    <source>
        <dbReference type="ARBA" id="ARBA00022723"/>
    </source>
</evidence>
<dbReference type="Proteomes" id="UP000247409">
    <property type="component" value="Unassembled WGS sequence"/>
</dbReference>
<keyword evidence="1" id="KW-0479">Metal-binding</keyword>
<dbReference type="InterPro" id="IPR006439">
    <property type="entry name" value="HAD-SF_hydro_IA"/>
</dbReference>
<comment type="caution">
    <text evidence="3">The sequence shown here is derived from an EMBL/GenBank/DDBJ whole genome shotgun (WGS) entry which is preliminary data.</text>
</comment>
<sequence>MLQNTIGGGKEKMRWYFDTYGWPDAKPPNHPAVQQQRHAFINHLHNEKTLLYKKLITDGHASVRPGVLRLMDEAHQRGLKLAICSAANAQAVQLVLHTLLGEKRLANFDLILAGDVVSKKKPHPMIYNVARDKLAVQPTDCVVIEDSHIGLTAALHAGMRVVITHTPYTASQSFQGAAAVYPSLGDIHTHHSSHIVTVNVLFPELAAVTSR</sequence>
<accession>A0A2V3J5H9</accession>
<dbReference type="PANTHER" id="PTHR42896:SF4">
    <property type="entry name" value="OS08G0485900 PROTEIN"/>
    <property type="match status" value="1"/>
</dbReference>
<dbReference type="Pfam" id="PF00702">
    <property type="entry name" value="Hydrolase"/>
    <property type="match status" value="1"/>
</dbReference>